<keyword evidence="4" id="KW-1003">Cell membrane</keyword>
<evidence type="ECO:0000256" key="5">
    <source>
        <dbReference type="ARBA" id="ARBA00022553"/>
    </source>
</evidence>
<evidence type="ECO:0000259" key="14">
    <source>
        <dbReference type="PROSITE" id="PS50885"/>
    </source>
</evidence>
<dbReference type="eggNOG" id="COG5002">
    <property type="taxonomic scope" value="Bacteria"/>
</dbReference>
<evidence type="ECO:0000256" key="7">
    <source>
        <dbReference type="ARBA" id="ARBA00022741"/>
    </source>
</evidence>
<dbReference type="InterPro" id="IPR004358">
    <property type="entry name" value="Sig_transdc_His_kin-like_C"/>
</dbReference>
<dbReference type="InterPro" id="IPR050351">
    <property type="entry name" value="BphY/WalK/GraS-like"/>
</dbReference>
<dbReference type="InterPro" id="IPR003594">
    <property type="entry name" value="HATPase_dom"/>
</dbReference>
<dbReference type="FunFam" id="3.30.565.10:FF:000023">
    <property type="entry name" value="PAS domain-containing sensor histidine kinase"/>
    <property type="match status" value="1"/>
</dbReference>
<keyword evidence="10" id="KW-0902">Two-component regulatory system</keyword>
<keyword evidence="8 15" id="KW-0418">Kinase</keyword>
<reference evidence="15 16" key="1">
    <citation type="submission" date="2014-08" db="EMBL/GenBank/DDBJ databases">
        <title>Comparative genomics of the Paenibacillus odorifer group.</title>
        <authorList>
            <person name="den Bakker H.C."/>
            <person name="Tsai Y.-C."/>
            <person name="Martin N."/>
            <person name="Korlach J."/>
            <person name="Wiedmann M."/>
        </authorList>
    </citation>
    <scope>NUCLEOTIDE SEQUENCE [LARGE SCALE GENOMIC DNA]</scope>
    <source>
        <strain evidence="15 16">DSM 15220</strain>
    </source>
</reference>
<dbReference type="EC" id="2.7.13.3" evidence="3"/>
<dbReference type="AlphaFoldDB" id="A0A089MGZ9"/>
<dbReference type="CDD" id="cd00082">
    <property type="entry name" value="HisKA"/>
    <property type="match status" value="1"/>
</dbReference>
<dbReference type="RefSeq" id="WP_025707737.1">
    <property type="nucleotide sequence ID" value="NZ_CP009287.1"/>
</dbReference>
<dbReference type="InterPro" id="IPR003660">
    <property type="entry name" value="HAMP_dom"/>
</dbReference>
<dbReference type="GO" id="GO:0005524">
    <property type="term" value="F:ATP binding"/>
    <property type="evidence" value="ECO:0007669"/>
    <property type="project" value="UniProtKB-KW"/>
</dbReference>
<keyword evidence="16" id="KW-1185">Reference proteome</keyword>
<dbReference type="PANTHER" id="PTHR45453:SF1">
    <property type="entry name" value="PHOSPHATE REGULON SENSOR PROTEIN PHOR"/>
    <property type="match status" value="1"/>
</dbReference>
<keyword evidence="12" id="KW-0812">Transmembrane</keyword>
<evidence type="ECO:0000313" key="15">
    <source>
        <dbReference type="EMBL" id="AIQ70768.1"/>
    </source>
</evidence>
<proteinExistence type="predicted"/>
<accession>A0A089MGZ9</accession>
<keyword evidence="6" id="KW-0808">Transferase</keyword>
<keyword evidence="11 12" id="KW-0472">Membrane</keyword>
<dbReference type="Pfam" id="PF00512">
    <property type="entry name" value="HisKA"/>
    <property type="match status" value="1"/>
</dbReference>
<dbReference type="GO" id="GO:0016036">
    <property type="term" value="P:cellular response to phosphate starvation"/>
    <property type="evidence" value="ECO:0007669"/>
    <property type="project" value="TreeGrafter"/>
</dbReference>
<dbReference type="SMART" id="SM00388">
    <property type="entry name" value="HisKA"/>
    <property type="match status" value="1"/>
</dbReference>
<comment type="catalytic activity">
    <reaction evidence="1">
        <text>ATP + protein L-histidine = ADP + protein N-phospho-L-histidine.</text>
        <dbReference type="EC" id="2.7.13.3"/>
    </reaction>
</comment>
<evidence type="ECO:0000256" key="6">
    <source>
        <dbReference type="ARBA" id="ARBA00022679"/>
    </source>
</evidence>
<dbReference type="InterPro" id="IPR003661">
    <property type="entry name" value="HisK_dim/P_dom"/>
</dbReference>
<evidence type="ECO:0000256" key="12">
    <source>
        <dbReference type="SAM" id="Phobius"/>
    </source>
</evidence>
<dbReference type="SUPFAM" id="SSF47384">
    <property type="entry name" value="Homodimeric domain of signal transducing histidine kinase"/>
    <property type="match status" value="1"/>
</dbReference>
<dbReference type="Gene3D" id="1.10.287.130">
    <property type="match status" value="1"/>
</dbReference>
<evidence type="ECO:0000256" key="8">
    <source>
        <dbReference type="ARBA" id="ARBA00022777"/>
    </source>
</evidence>
<dbReference type="InterPro" id="IPR005467">
    <property type="entry name" value="His_kinase_dom"/>
</dbReference>
<dbReference type="PRINTS" id="PR00344">
    <property type="entry name" value="BCTRLSENSOR"/>
</dbReference>
<keyword evidence="5" id="KW-0597">Phosphoprotein</keyword>
<dbReference type="InterPro" id="IPR036097">
    <property type="entry name" value="HisK_dim/P_sf"/>
</dbReference>
<dbReference type="PROSITE" id="PS50885">
    <property type="entry name" value="HAMP"/>
    <property type="match status" value="1"/>
</dbReference>
<evidence type="ECO:0000256" key="3">
    <source>
        <dbReference type="ARBA" id="ARBA00012438"/>
    </source>
</evidence>
<keyword evidence="9" id="KW-0067">ATP-binding</keyword>
<dbReference type="Gene3D" id="3.30.565.10">
    <property type="entry name" value="Histidine kinase-like ATPase, C-terminal domain"/>
    <property type="match status" value="1"/>
</dbReference>
<keyword evidence="7" id="KW-0547">Nucleotide-binding</keyword>
<dbReference type="SUPFAM" id="SSF158472">
    <property type="entry name" value="HAMP domain-like"/>
    <property type="match status" value="1"/>
</dbReference>
<feature type="domain" description="Histidine kinase" evidence="13">
    <location>
        <begin position="235"/>
        <end position="446"/>
    </location>
</feature>
<dbReference type="HOGENOM" id="CLU_000445_89_6_9"/>
<dbReference type="EMBL" id="CP009287">
    <property type="protein sequence ID" value="AIQ70768.1"/>
    <property type="molecule type" value="Genomic_DNA"/>
</dbReference>
<evidence type="ECO:0000259" key="13">
    <source>
        <dbReference type="PROSITE" id="PS50109"/>
    </source>
</evidence>
<dbReference type="CDD" id="cd00075">
    <property type="entry name" value="HATPase"/>
    <property type="match status" value="1"/>
</dbReference>
<dbReference type="Pfam" id="PF00672">
    <property type="entry name" value="HAMP"/>
    <property type="match status" value="1"/>
</dbReference>
<comment type="subcellular location">
    <subcellularLocation>
        <location evidence="2">Cell membrane</location>
        <topology evidence="2">Multi-pass membrane protein</topology>
    </subcellularLocation>
</comment>
<dbReference type="SUPFAM" id="SSF55874">
    <property type="entry name" value="ATPase domain of HSP90 chaperone/DNA topoisomerase II/histidine kinase"/>
    <property type="match status" value="1"/>
</dbReference>
<dbReference type="OrthoDB" id="9813151at2"/>
<keyword evidence="12" id="KW-1133">Transmembrane helix</keyword>
<dbReference type="PROSITE" id="PS50109">
    <property type="entry name" value="HIS_KIN"/>
    <property type="match status" value="1"/>
</dbReference>
<dbReference type="InterPro" id="IPR036890">
    <property type="entry name" value="HATPase_C_sf"/>
</dbReference>
<dbReference type="GO" id="GO:0000155">
    <property type="term" value="F:phosphorelay sensor kinase activity"/>
    <property type="evidence" value="ECO:0007669"/>
    <property type="project" value="InterPro"/>
</dbReference>
<dbReference type="SMART" id="SM00387">
    <property type="entry name" value="HATPase_c"/>
    <property type="match status" value="1"/>
</dbReference>
<feature type="domain" description="HAMP" evidence="14">
    <location>
        <begin position="173"/>
        <end position="227"/>
    </location>
</feature>
<evidence type="ECO:0000256" key="9">
    <source>
        <dbReference type="ARBA" id="ARBA00022840"/>
    </source>
</evidence>
<dbReference type="GO" id="GO:0005886">
    <property type="term" value="C:plasma membrane"/>
    <property type="evidence" value="ECO:0007669"/>
    <property type="project" value="UniProtKB-SubCell"/>
</dbReference>
<protein>
    <recommendedName>
        <fullName evidence="3">histidine kinase</fullName>
        <ecNumber evidence="3">2.7.13.3</ecNumber>
    </recommendedName>
</protein>
<evidence type="ECO:0000256" key="1">
    <source>
        <dbReference type="ARBA" id="ARBA00000085"/>
    </source>
</evidence>
<dbReference type="STRING" id="189425.PGRAT_26450"/>
<dbReference type="CDD" id="cd06225">
    <property type="entry name" value="HAMP"/>
    <property type="match status" value="1"/>
</dbReference>
<evidence type="ECO:0000256" key="2">
    <source>
        <dbReference type="ARBA" id="ARBA00004651"/>
    </source>
</evidence>
<gene>
    <name evidence="15" type="ORF">PGRAT_26450</name>
</gene>
<dbReference type="Pfam" id="PF02518">
    <property type="entry name" value="HATPase_c"/>
    <property type="match status" value="1"/>
</dbReference>
<dbReference type="Gene3D" id="6.10.340.10">
    <property type="match status" value="1"/>
</dbReference>
<evidence type="ECO:0000256" key="10">
    <source>
        <dbReference type="ARBA" id="ARBA00023012"/>
    </source>
</evidence>
<dbReference type="SMART" id="SM00304">
    <property type="entry name" value="HAMP"/>
    <property type="match status" value="1"/>
</dbReference>
<evidence type="ECO:0000256" key="11">
    <source>
        <dbReference type="ARBA" id="ARBA00023136"/>
    </source>
</evidence>
<dbReference type="GO" id="GO:0004721">
    <property type="term" value="F:phosphoprotein phosphatase activity"/>
    <property type="evidence" value="ECO:0007669"/>
    <property type="project" value="TreeGrafter"/>
</dbReference>
<evidence type="ECO:0000256" key="4">
    <source>
        <dbReference type="ARBA" id="ARBA00022475"/>
    </source>
</evidence>
<sequence length="446" mass="49561">MNRGGLRTKLLLSHLGVALSSLLIILFLVNLVMSFSFGRYVESRQRAEAGFLLADLEQAYDSPDSWNMDKLMGVAHQAMLRDYSIRLFDAAGKPVWDMGNMGMPMVAVDPDEAATRYAVQKEGVNIGTLEIRGNGGAEQAQNRDFLQMFNRLSWGALLLVLGGAYLYSRYMAKGLSRPLARIKGIAMKMREGDLTERVLLPARTQTEIDEVGQALNYLADTLQQQEKLRKNLTADVAHELRTPLTTVQSYIEAFQDGVWEATPDRLQICHAQIMRLVQLIGDLEQLNAAENPMIQLRHERLCLSDVLRDSIHSVAGRPELEKVVLTLKEYKEHWISGDYERLVQVFVNLLNNALKFTKDGQVEISFIEEPCGITVSIADTGAGIAADELPFIFERFYRGEKSRSRKTGGAGIGLAIVKAIVDAHGGQITVTSNLGAGSEFQVYLPN</sequence>
<evidence type="ECO:0000313" key="16">
    <source>
        <dbReference type="Proteomes" id="UP000029500"/>
    </source>
</evidence>
<organism evidence="15 16">
    <name type="scientific">Paenibacillus graminis</name>
    <dbReference type="NCBI Taxonomy" id="189425"/>
    <lineage>
        <taxon>Bacteria</taxon>
        <taxon>Bacillati</taxon>
        <taxon>Bacillota</taxon>
        <taxon>Bacilli</taxon>
        <taxon>Bacillales</taxon>
        <taxon>Paenibacillaceae</taxon>
        <taxon>Paenibacillus</taxon>
    </lineage>
</organism>
<dbReference type="PANTHER" id="PTHR45453">
    <property type="entry name" value="PHOSPHATE REGULON SENSOR PROTEIN PHOR"/>
    <property type="match status" value="1"/>
</dbReference>
<feature type="transmembrane region" description="Helical" evidence="12">
    <location>
        <begin position="148"/>
        <end position="167"/>
    </location>
</feature>
<dbReference type="Proteomes" id="UP000029500">
    <property type="component" value="Chromosome"/>
</dbReference>
<name>A0A089MGZ9_9BACL</name>
<dbReference type="KEGG" id="pgm:PGRAT_26450"/>